<dbReference type="CDD" id="cd00146">
    <property type="entry name" value="PKD"/>
    <property type="match status" value="1"/>
</dbReference>
<feature type="chain" id="PRO_5032981491" evidence="1">
    <location>
        <begin position="35"/>
        <end position="720"/>
    </location>
</feature>
<dbReference type="Pfam" id="PF19078">
    <property type="entry name" value="Big_12"/>
    <property type="match status" value="2"/>
</dbReference>
<dbReference type="InterPro" id="IPR005546">
    <property type="entry name" value="Autotransporte_beta"/>
</dbReference>
<dbReference type="Pfam" id="PF18911">
    <property type="entry name" value="PKD_4"/>
    <property type="match status" value="1"/>
</dbReference>
<name>A0A7S9LRS5_9RHOB</name>
<dbReference type="InterPro" id="IPR044048">
    <property type="entry name" value="Big_12"/>
</dbReference>
<dbReference type="SMART" id="SM00089">
    <property type="entry name" value="PKD"/>
    <property type="match status" value="1"/>
</dbReference>
<organism evidence="4 5">
    <name type="scientific">Pontivivens ytuae</name>
    <dbReference type="NCBI Taxonomy" id="2789856"/>
    <lineage>
        <taxon>Bacteria</taxon>
        <taxon>Pseudomonadati</taxon>
        <taxon>Pseudomonadota</taxon>
        <taxon>Alphaproteobacteria</taxon>
        <taxon>Rhodobacterales</taxon>
        <taxon>Paracoccaceae</taxon>
        <taxon>Pontivivens</taxon>
    </lineage>
</organism>
<dbReference type="Gene3D" id="2.60.40.10">
    <property type="entry name" value="Immunoglobulins"/>
    <property type="match status" value="1"/>
</dbReference>
<dbReference type="Proteomes" id="UP000594800">
    <property type="component" value="Chromosome"/>
</dbReference>
<dbReference type="InterPro" id="IPR013783">
    <property type="entry name" value="Ig-like_fold"/>
</dbReference>
<evidence type="ECO:0000313" key="5">
    <source>
        <dbReference type="Proteomes" id="UP000594800"/>
    </source>
</evidence>
<dbReference type="InterPro" id="IPR000601">
    <property type="entry name" value="PKD_dom"/>
</dbReference>
<dbReference type="AlphaFoldDB" id="A0A7S9LRS5"/>
<dbReference type="SMART" id="SM00869">
    <property type="entry name" value="Autotransporter"/>
    <property type="match status" value="1"/>
</dbReference>
<dbReference type="PROSITE" id="PS50093">
    <property type="entry name" value="PKD"/>
    <property type="match status" value="1"/>
</dbReference>
<dbReference type="SUPFAM" id="SSF103515">
    <property type="entry name" value="Autotransporter"/>
    <property type="match status" value="1"/>
</dbReference>
<feature type="signal peptide" evidence="1">
    <location>
        <begin position="1"/>
        <end position="34"/>
    </location>
</feature>
<feature type="domain" description="Autotransporter" evidence="3">
    <location>
        <begin position="468"/>
        <end position="720"/>
    </location>
</feature>
<dbReference type="PROSITE" id="PS51208">
    <property type="entry name" value="AUTOTRANSPORTER"/>
    <property type="match status" value="1"/>
</dbReference>
<keyword evidence="1" id="KW-0732">Signal</keyword>
<keyword evidence="5" id="KW-1185">Reference proteome</keyword>
<dbReference type="PANTHER" id="PTHR34677:SF3">
    <property type="entry name" value="BACTERIAL IG-LIKE DOMAIN-CONTAINING PROTEIN"/>
    <property type="match status" value="1"/>
</dbReference>
<protein>
    <submittedName>
        <fullName evidence="4">PKD domain-containing protein</fullName>
    </submittedName>
</protein>
<dbReference type="InterPro" id="IPR035986">
    <property type="entry name" value="PKD_dom_sf"/>
</dbReference>
<proteinExistence type="predicted"/>
<dbReference type="RefSeq" id="WP_196103315.1">
    <property type="nucleotide sequence ID" value="NZ_CP064942.1"/>
</dbReference>
<evidence type="ECO:0000259" key="3">
    <source>
        <dbReference type="PROSITE" id="PS51208"/>
    </source>
</evidence>
<sequence>MFGMIRVRRPARLLRGCAVAGICALAGLSPHVGAAQPIADFTANPLVGCEIGHNVFFTDNSSNLGASPSWSWDFGDGKGSALRNPVNTYTLEGSFTARLTVTDGTTGLSDTATDTILVDNTHAEVTTFTGLSDPLPGTGASLTLSFSEAVTGLTAGDFDLTNLAVDGISGSGTNYTVAVRPLADGAVSIGLRRGTVEDADSGCVAASSPPAALTATASTATPTIALSTSGGTLGPGQTAPVTFTLSVSSTDFTAGDVQVSGGALNGFSGSGTSYSATFTADGSGAPGVSVGSGVFSDSVGNFNADGADANNSVSFTLDATGPTVAISGAPAEIRGPVSFAVDITFSEAVTGFTLGDINAVNATVTGLTGSGSSYTAQVTAGGTGSVTLQVPAGVAVDAAGNGNLASAVLSTDDRIVVETQEVIADFIAGRTTQLIANQPGTICLMSGACNAGSFDFGAVPGEAYFSFVSRGDGDTWVRVSGSRTTSDDTEGDHVLAAVGAHLDLGPNLRPGLMLQLDHMRTEDGEAETEGTGWLAGPYLIGKLPGQPLYYEARTLWGESRNETTPFGTFTDTFDTDRFLAMVRVAGELGVEAFTLVPSLSAAYAEDEQQPYENAQGTRVPGQSVSTREVAAGLDISVPVDINTQRWTFGTGIAAIHARTDATGAARGVVPPQDGGRARLNLSAETHTLLPGGLSVSGFFDGIGQSGYEAYGASLSYDWRF</sequence>
<gene>
    <name evidence="4" type="ORF">I0K15_20430</name>
</gene>
<dbReference type="EMBL" id="CP064942">
    <property type="protein sequence ID" value="QPH54106.1"/>
    <property type="molecule type" value="Genomic_DNA"/>
</dbReference>
<evidence type="ECO:0000313" key="4">
    <source>
        <dbReference type="EMBL" id="QPH54106.1"/>
    </source>
</evidence>
<evidence type="ECO:0000259" key="2">
    <source>
        <dbReference type="PROSITE" id="PS50093"/>
    </source>
</evidence>
<dbReference type="InterPro" id="IPR036709">
    <property type="entry name" value="Autotransporte_beta_dom_sf"/>
</dbReference>
<reference evidence="4 5" key="1">
    <citation type="submission" date="2020-11" db="EMBL/GenBank/DDBJ databases">
        <title>Description of Pontivivens ytuae sp. nov. isolated from deep sea sediment of Mariana Trench.</title>
        <authorList>
            <person name="Wang Z."/>
            <person name="Sun Q.-L."/>
            <person name="Xu X.-D."/>
            <person name="Tang Y.-Z."/>
            <person name="Zhang J."/>
        </authorList>
    </citation>
    <scope>NUCLEOTIDE SEQUENCE [LARGE SCALE GENOMIC DNA]</scope>
    <source>
        <strain evidence="4 5">MT2928</strain>
    </source>
</reference>
<dbReference type="PANTHER" id="PTHR34677">
    <property type="match status" value="1"/>
</dbReference>
<evidence type="ECO:0000256" key="1">
    <source>
        <dbReference type="SAM" id="SignalP"/>
    </source>
</evidence>
<dbReference type="SUPFAM" id="SSF49299">
    <property type="entry name" value="PKD domain"/>
    <property type="match status" value="1"/>
</dbReference>
<feature type="domain" description="PKD" evidence="2">
    <location>
        <begin position="54"/>
        <end position="123"/>
    </location>
</feature>
<accession>A0A7S9LRS5</accession>
<dbReference type="InterPro" id="IPR022409">
    <property type="entry name" value="PKD/Chitinase_dom"/>
</dbReference>
<dbReference type="KEGG" id="poz:I0K15_20430"/>